<feature type="transmembrane region" description="Helical" evidence="6">
    <location>
        <begin position="123"/>
        <end position="144"/>
    </location>
</feature>
<evidence type="ECO:0000256" key="3">
    <source>
        <dbReference type="ARBA" id="ARBA00022692"/>
    </source>
</evidence>
<protein>
    <submittedName>
        <fullName evidence="7">Lysylphosphatidylglycerol synthase transmembrane domain-containing protein</fullName>
    </submittedName>
</protein>
<dbReference type="Proteomes" id="UP001265259">
    <property type="component" value="Unassembled WGS sequence"/>
</dbReference>
<comment type="caution">
    <text evidence="7">The sequence shown here is derived from an EMBL/GenBank/DDBJ whole genome shotgun (WGS) entry which is preliminary data.</text>
</comment>
<evidence type="ECO:0000313" key="7">
    <source>
        <dbReference type="EMBL" id="MDT0683340.1"/>
    </source>
</evidence>
<evidence type="ECO:0000256" key="2">
    <source>
        <dbReference type="ARBA" id="ARBA00022475"/>
    </source>
</evidence>
<keyword evidence="4 6" id="KW-1133">Transmembrane helix</keyword>
<dbReference type="EMBL" id="JAVRHL010000003">
    <property type="protein sequence ID" value="MDT0683340.1"/>
    <property type="molecule type" value="Genomic_DNA"/>
</dbReference>
<evidence type="ECO:0000256" key="6">
    <source>
        <dbReference type="SAM" id="Phobius"/>
    </source>
</evidence>
<name>A0ABU3DI17_9RHOB</name>
<keyword evidence="8" id="KW-1185">Reference proteome</keyword>
<feature type="transmembrane region" description="Helical" evidence="6">
    <location>
        <begin position="218"/>
        <end position="243"/>
    </location>
</feature>
<evidence type="ECO:0000256" key="1">
    <source>
        <dbReference type="ARBA" id="ARBA00004651"/>
    </source>
</evidence>
<dbReference type="Pfam" id="PF03706">
    <property type="entry name" value="LPG_synthase_TM"/>
    <property type="match status" value="1"/>
</dbReference>
<feature type="transmembrane region" description="Helical" evidence="6">
    <location>
        <begin position="263"/>
        <end position="285"/>
    </location>
</feature>
<evidence type="ECO:0000256" key="4">
    <source>
        <dbReference type="ARBA" id="ARBA00022989"/>
    </source>
</evidence>
<evidence type="ECO:0000313" key="8">
    <source>
        <dbReference type="Proteomes" id="UP001265259"/>
    </source>
</evidence>
<dbReference type="InterPro" id="IPR022791">
    <property type="entry name" value="L-PG_synthase/AglD"/>
</dbReference>
<accession>A0ABU3DI17</accession>
<comment type="subcellular location">
    <subcellularLocation>
        <location evidence="1">Cell membrane</location>
        <topology evidence="1">Multi-pass membrane protein</topology>
    </subcellularLocation>
</comment>
<dbReference type="PANTHER" id="PTHR40277:SF1">
    <property type="entry name" value="BLL5419 PROTEIN"/>
    <property type="match status" value="1"/>
</dbReference>
<reference evidence="7 8" key="1">
    <citation type="submission" date="2023-09" db="EMBL/GenBank/DDBJ databases">
        <authorList>
            <person name="Rey-Velasco X."/>
        </authorList>
    </citation>
    <scope>NUCLEOTIDE SEQUENCE [LARGE SCALE GENOMIC DNA]</scope>
    <source>
        <strain evidence="7 8">F158</strain>
    </source>
</reference>
<proteinExistence type="predicted"/>
<keyword evidence="5 6" id="KW-0472">Membrane</keyword>
<dbReference type="PANTHER" id="PTHR40277">
    <property type="entry name" value="BLL5419 PROTEIN"/>
    <property type="match status" value="1"/>
</dbReference>
<evidence type="ECO:0000256" key="5">
    <source>
        <dbReference type="ARBA" id="ARBA00023136"/>
    </source>
</evidence>
<gene>
    <name evidence="7" type="ORF">RM543_11635</name>
</gene>
<keyword evidence="2" id="KW-1003">Cell membrane</keyword>
<organism evidence="7 8">
    <name type="scientific">Tropicimonas omnivorans</name>
    <dbReference type="NCBI Taxonomy" id="3075590"/>
    <lineage>
        <taxon>Bacteria</taxon>
        <taxon>Pseudomonadati</taxon>
        <taxon>Pseudomonadota</taxon>
        <taxon>Alphaproteobacteria</taxon>
        <taxon>Rhodobacterales</taxon>
        <taxon>Roseobacteraceae</taxon>
        <taxon>Tropicimonas</taxon>
    </lineage>
</organism>
<keyword evidence="3 6" id="KW-0812">Transmembrane</keyword>
<feature type="transmembrane region" description="Helical" evidence="6">
    <location>
        <begin position="34"/>
        <end position="54"/>
    </location>
</feature>
<feature type="transmembrane region" description="Helical" evidence="6">
    <location>
        <begin position="188"/>
        <end position="212"/>
    </location>
</feature>
<sequence length="301" mass="30883">MNRYLRLAGSILLIALFIWAVGRAEVIERLRSVAPVWIAAAVACLLAQTLAMALRWRLVARCLGMEFSAGWAVREYFLSQLANTTLPGGVVGDGARAVRSRIGQNGLRRAGQAVIFERALGQAGMLAVALAGLISVLLVPGAIAWPVGRWSALAIIIVAALVVAAFALRGSRIAGFVAQCLPSAKVRVAHAALSVGAALLNVAAFAACARATGVALPLGASLLLIPMILLAMVIPLTVAGWGWREGAAAALFPIAGASPAAGVAAGIAFGLAMLISVLPALALLLTSPGPGVRDIELADRR</sequence>
<dbReference type="RefSeq" id="WP_311691787.1">
    <property type="nucleotide sequence ID" value="NZ_JAVRHL010000003.1"/>
</dbReference>
<feature type="transmembrane region" description="Helical" evidence="6">
    <location>
        <begin position="150"/>
        <end position="168"/>
    </location>
</feature>